<dbReference type="Gene3D" id="3.30.2320.60">
    <property type="entry name" value="FhaA, phosphopeptide-binding domain (DUF3662)"/>
    <property type="match status" value="1"/>
</dbReference>
<dbReference type="PROSITE" id="PS50006">
    <property type="entry name" value="FHA_DOMAIN"/>
    <property type="match status" value="1"/>
</dbReference>
<dbReference type="AlphaFoldDB" id="A0A1Q5PUM7"/>
<dbReference type="Pfam" id="PF00498">
    <property type="entry name" value="FHA"/>
    <property type="match status" value="1"/>
</dbReference>
<dbReference type="InterPro" id="IPR050923">
    <property type="entry name" value="Cell_Proc_Reg/RNA_Proc"/>
</dbReference>
<dbReference type="SUPFAM" id="SSF49879">
    <property type="entry name" value="SMAD/FHA domain"/>
    <property type="match status" value="1"/>
</dbReference>
<accession>A0A1Q5PUM7</accession>
<proteinExistence type="predicted"/>
<dbReference type="CDD" id="cd00060">
    <property type="entry name" value="FHA"/>
    <property type="match status" value="1"/>
</dbReference>
<protein>
    <recommendedName>
        <fullName evidence="2">FHA domain-containing protein</fullName>
    </recommendedName>
</protein>
<dbReference type="FunCoup" id="A0A1Q5PUM7">
    <property type="interactions" value="1"/>
</dbReference>
<dbReference type="InterPro" id="IPR022128">
    <property type="entry name" value="FhaA_N"/>
</dbReference>
<dbReference type="SMART" id="SM00240">
    <property type="entry name" value="FHA"/>
    <property type="match status" value="1"/>
</dbReference>
<dbReference type="Pfam" id="PF12401">
    <property type="entry name" value="FhaA_N"/>
    <property type="match status" value="1"/>
</dbReference>
<dbReference type="InterPro" id="IPR042287">
    <property type="entry name" value="FhaA_N_sf"/>
</dbReference>
<sequence length="232" mass="25214">MGVLDRFEQGMERLLAGSFDRAGRGTVQPVEIASAIRNLMDENTVRLGRDRVVGNNAFQVELSPSDYAWVESIGERMLSEELANMALEHGQEQGYSFVGQITVEFTPVETLQGGSFEVHGENRRGNVAPIGQSDSSPHHPIIEIEGRRYLLTGPVTTIGRGSDADIVVDDSGVSRVHLELRVTPRGTIVTDLDSTNGTFVEGYRVDAATLVDGNTVTLGRTSFMFWTSAEGA</sequence>
<evidence type="ECO:0000256" key="1">
    <source>
        <dbReference type="ARBA" id="ARBA00022553"/>
    </source>
</evidence>
<keyword evidence="4" id="KW-1185">Reference proteome</keyword>
<evidence type="ECO:0000313" key="3">
    <source>
        <dbReference type="EMBL" id="OKL51291.1"/>
    </source>
</evidence>
<evidence type="ECO:0000259" key="2">
    <source>
        <dbReference type="PROSITE" id="PS50006"/>
    </source>
</evidence>
<dbReference type="RefSeq" id="WP_073825147.1">
    <property type="nucleotide sequence ID" value="NZ_JAUNKL010000089.1"/>
</dbReference>
<dbReference type="OrthoDB" id="151099at2"/>
<dbReference type="EMBL" id="MQVS01000008">
    <property type="protein sequence ID" value="OKL51291.1"/>
    <property type="molecule type" value="Genomic_DNA"/>
</dbReference>
<comment type="caution">
    <text evidence="3">The sequence shown here is derived from an EMBL/GenBank/DDBJ whole genome shotgun (WGS) entry which is preliminary data.</text>
</comment>
<evidence type="ECO:0000313" key="4">
    <source>
        <dbReference type="Proteomes" id="UP000185612"/>
    </source>
</evidence>
<feature type="domain" description="FHA" evidence="2">
    <location>
        <begin position="156"/>
        <end position="205"/>
    </location>
</feature>
<gene>
    <name evidence="3" type="ORF">BSZ40_08250</name>
</gene>
<dbReference type="InterPro" id="IPR000253">
    <property type="entry name" value="FHA_dom"/>
</dbReference>
<dbReference type="InterPro" id="IPR008984">
    <property type="entry name" value="SMAD_FHA_dom_sf"/>
</dbReference>
<dbReference type="Proteomes" id="UP000185612">
    <property type="component" value="Unassembled WGS sequence"/>
</dbReference>
<name>A0A1Q5PUM7_9ACTO</name>
<keyword evidence="1" id="KW-0597">Phosphoprotein</keyword>
<organism evidence="3 4">
    <name type="scientific">Buchananella hordeovulneris</name>
    <dbReference type="NCBI Taxonomy" id="52770"/>
    <lineage>
        <taxon>Bacteria</taxon>
        <taxon>Bacillati</taxon>
        <taxon>Actinomycetota</taxon>
        <taxon>Actinomycetes</taxon>
        <taxon>Actinomycetales</taxon>
        <taxon>Actinomycetaceae</taxon>
        <taxon>Buchananella</taxon>
    </lineage>
</organism>
<reference evidence="4" key="1">
    <citation type="submission" date="2016-12" db="EMBL/GenBank/DDBJ databases">
        <authorList>
            <person name="Meng X."/>
        </authorList>
    </citation>
    <scope>NUCLEOTIDE SEQUENCE [LARGE SCALE GENOMIC DNA]</scope>
    <source>
        <strain evidence="4">DSM 20732</strain>
    </source>
</reference>
<dbReference type="STRING" id="52770.BSZ40_08250"/>
<dbReference type="Gene3D" id="2.60.200.20">
    <property type="match status" value="1"/>
</dbReference>
<dbReference type="PANTHER" id="PTHR23308">
    <property type="entry name" value="NUCLEAR INHIBITOR OF PROTEIN PHOSPHATASE-1"/>
    <property type="match status" value="1"/>
</dbReference>